<sequence length="56" mass="6243">MQPVTHGSDIVSSSFQESNNDSLNTSDLAPTKVFAAKEEVWQEVQSKRKKKAHVVQ</sequence>
<dbReference type="EMBL" id="JXTB01000409">
    <property type="protein sequence ID" value="PON41691.1"/>
    <property type="molecule type" value="Genomic_DNA"/>
</dbReference>
<proteinExistence type="predicted"/>
<feature type="region of interest" description="Disordered" evidence="1">
    <location>
        <begin position="1"/>
        <end position="27"/>
    </location>
</feature>
<gene>
    <name evidence="2" type="ORF">PanWU01x14_287540</name>
</gene>
<name>A0A2P5AYX6_PARAD</name>
<dbReference type="Proteomes" id="UP000237105">
    <property type="component" value="Unassembled WGS sequence"/>
</dbReference>
<dbReference type="AlphaFoldDB" id="A0A2P5AYX6"/>
<accession>A0A2P5AYX6</accession>
<evidence type="ECO:0000313" key="3">
    <source>
        <dbReference type="Proteomes" id="UP000237105"/>
    </source>
</evidence>
<comment type="caution">
    <text evidence="2">The sequence shown here is derived from an EMBL/GenBank/DDBJ whole genome shotgun (WGS) entry which is preliminary data.</text>
</comment>
<dbReference type="OrthoDB" id="10474358at2759"/>
<organism evidence="2 3">
    <name type="scientific">Parasponia andersonii</name>
    <name type="common">Sponia andersonii</name>
    <dbReference type="NCBI Taxonomy" id="3476"/>
    <lineage>
        <taxon>Eukaryota</taxon>
        <taxon>Viridiplantae</taxon>
        <taxon>Streptophyta</taxon>
        <taxon>Embryophyta</taxon>
        <taxon>Tracheophyta</taxon>
        <taxon>Spermatophyta</taxon>
        <taxon>Magnoliopsida</taxon>
        <taxon>eudicotyledons</taxon>
        <taxon>Gunneridae</taxon>
        <taxon>Pentapetalae</taxon>
        <taxon>rosids</taxon>
        <taxon>fabids</taxon>
        <taxon>Rosales</taxon>
        <taxon>Cannabaceae</taxon>
        <taxon>Parasponia</taxon>
    </lineage>
</organism>
<evidence type="ECO:0000313" key="2">
    <source>
        <dbReference type="EMBL" id="PON41691.1"/>
    </source>
</evidence>
<protein>
    <submittedName>
        <fullName evidence="2">Uncharacterized protein</fullName>
    </submittedName>
</protein>
<evidence type="ECO:0000256" key="1">
    <source>
        <dbReference type="SAM" id="MobiDB-lite"/>
    </source>
</evidence>
<feature type="compositionally biased region" description="Polar residues" evidence="1">
    <location>
        <begin position="10"/>
        <end position="27"/>
    </location>
</feature>
<keyword evidence="3" id="KW-1185">Reference proteome</keyword>
<reference evidence="3" key="1">
    <citation type="submission" date="2016-06" db="EMBL/GenBank/DDBJ databases">
        <title>Parallel loss of symbiosis genes in relatives of nitrogen-fixing non-legume Parasponia.</title>
        <authorList>
            <person name="Van Velzen R."/>
            <person name="Holmer R."/>
            <person name="Bu F."/>
            <person name="Rutten L."/>
            <person name="Van Zeijl A."/>
            <person name="Liu W."/>
            <person name="Santuari L."/>
            <person name="Cao Q."/>
            <person name="Sharma T."/>
            <person name="Shen D."/>
            <person name="Roswanjaya Y."/>
            <person name="Wardhani T."/>
            <person name="Kalhor M.S."/>
            <person name="Jansen J."/>
            <person name="Van den Hoogen J."/>
            <person name="Gungor B."/>
            <person name="Hartog M."/>
            <person name="Hontelez J."/>
            <person name="Verver J."/>
            <person name="Yang W.-C."/>
            <person name="Schijlen E."/>
            <person name="Repin R."/>
            <person name="Schilthuizen M."/>
            <person name="Schranz E."/>
            <person name="Heidstra R."/>
            <person name="Miyata K."/>
            <person name="Fedorova E."/>
            <person name="Kohlen W."/>
            <person name="Bisseling T."/>
            <person name="Smit S."/>
            <person name="Geurts R."/>
        </authorList>
    </citation>
    <scope>NUCLEOTIDE SEQUENCE [LARGE SCALE GENOMIC DNA]</scope>
    <source>
        <strain evidence="3">cv. WU1-14</strain>
    </source>
</reference>
<feature type="non-terminal residue" evidence="2">
    <location>
        <position position="56"/>
    </location>
</feature>